<evidence type="ECO:0000256" key="2">
    <source>
        <dbReference type="ARBA" id="ARBA00022723"/>
    </source>
</evidence>
<keyword evidence="10" id="KW-1185">Reference proteome</keyword>
<keyword evidence="3 6" id="KW-0378">Hydrolase</keyword>
<dbReference type="GO" id="GO:0006508">
    <property type="term" value="P:proteolysis"/>
    <property type="evidence" value="ECO:0007669"/>
    <property type="project" value="UniProtKB-KW"/>
</dbReference>
<evidence type="ECO:0000256" key="1">
    <source>
        <dbReference type="ARBA" id="ARBA00022670"/>
    </source>
</evidence>
<dbReference type="Pfam" id="PF01432">
    <property type="entry name" value="Peptidase_M3"/>
    <property type="match status" value="1"/>
</dbReference>
<comment type="function">
    <text evidence="6">Has oligopeptidase activity and degrades a variety of small bioactive peptides.</text>
</comment>
<dbReference type="NCBIfam" id="TIGR00181">
    <property type="entry name" value="pepF"/>
    <property type="match status" value="1"/>
</dbReference>
<dbReference type="GO" id="GO:0046872">
    <property type="term" value="F:metal ion binding"/>
    <property type="evidence" value="ECO:0007669"/>
    <property type="project" value="UniProtKB-UniRule"/>
</dbReference>
<comment type="similarity">
    <text evidence="6">Belongs to the peptidase M3B family.</text>
</comment>
<evidence type="ECO:0000256" key="5">
    <source>
        <dbReference type="ARBA" id="ARBA00023049"/>
    </source>
</evidence>
<keyword evidence="2 6" id="KW-0479">Metal-binding</keyword>
<dbReference type="EC" id="3.4.24.-" evidence="6"/>
<dbReference type="AlphaFoldDB" id="A0A316D6M1"/>
<dbReference type="InterPro" id="IPR001567">
    <property type="entry name" value="Pept_M3A_M3B_dom"/>
</dbReference>
<dbReference type="Proteomes" id="UP000245634">
    <property type="component" value="Unassembled WGS sequence"/>
</dbReference>
<dbReference type="PANTHER" id="PTHR11804:SF84">
    <property type="entry name" value="SACCHAROLYSIN"/>
    <property type="match status" value="1"/>
</dbReference>
<sequence length="601" mass="68785">MTTAMKRRSEVNAEHQWDLGSMYESMDKWEADFKKVQDLFPKLEAYKGRLHESANTLLEALQRNDEVNEIVANVYTYAHMRAHEDTANTLYQGLSDRTSSLLAQTSSATSFITPEILELSKDTIEGFLAENEALRLYGKDLERIMRRKQHVLSQPEEELLARVSEVADAPSTIFSMLTNADLKMGQVADSEGNLHEVSEGRYRVLMESKDRVLRENAFKRLFGTYGEYRNTLSSSYGANVKKNVFYAQARKYNSALEMELATDNVSTDVYNNLIKAVRENHDAMHRYMALRKKALKLDELRYFDLFIPMVESVDMEMPFEKAKGMSLDALVPLGEEYVNTVRTAFTDKWIDIYPNVGKRSGAYSWGTYSSNPYILLNYNDTLDDLFTLVHELGHSLHSYYTHKTQPLVYGNYTIFVAEVASTLNENLLLEKLLAETTDKKERAYLLVHSLEQFRGTMFRQTMFAEFEKFAHEKVEAGEPLTADTMNAFYRQLNADYYGPALVLDEELQNEWSRIPHFYNSFYVYKYATGFAAAMALSKQIRTEGAPAVERYLNFLRGGSSQDPLDLLKGAGVDMSSPQPIVEALSVFRERLAELEQLLSEA</sequence>
<dbReference type="PANTHER" id="PTHR11804">
    <property type="entry name" value="PROTEASE M3 THIMET OLIGOPEPTIDASE-RELATED"/>
    <property type="match status" value="1"/>
</dbReference>
<dbReference type="Gene3D" id="1.10.1370.20">
    <property type="entry name" value="Oligoendopeptidase f, C-terminal domain"/>
    <property type="match status" value="1"/>
</dbReference>
<comment type="cofactor">
    <cofactor evidence="6">
        <name>Zn(2+)</name>
        <dbReference type="ChEBI" id="CHEBI:29105"/>
    </cofactor>
    <text evidence="6">Binds 1 zinc ion.</text>
</comment>
<name>A0A316D6M1_9BACL</name>
<evidence type="ECO:0000256" key="4">
    <source>
        <dbReference type="ARBA" id="ARBA00022833"/>
    </source>
</evidence>
<accession>A0A316D6M1</accession>
<keyword evidence="1 6" id="KW-0645">Protease</keyword>
<reference evidence="9 10" key="1">
    <citation type="submission" date="2018-05" db="EMBL/GenBank/DDBJ databases">
        <title>Genomic Encyclopedia of Type Strains, Phase IV (KMG-IV): sequencing the most valuable type-strain genomes for metagenomic binning, comparative biology and taxonomic classification.</title>
        <authorList>
            <person name="Goeker M."/>
        </authorList>
    </citation>
    <scope>NUCLEOTIDE SEQUENCE [LARGE SCALE GENOMIC DNA]</scope>
    <source>
        <strain evidence="9 10">DSM 18773</strain>
    </source>
</reference>
<dbReference type="InterPro" id="IPR042088">
    <property type="entry name" value="OligoPept_F_C"/>
</dbReference>
<dbReference type="InterPro" id="IPR013647">
    <property type="entry name" value="OligopepF_N_dom"/>
</dbReference>
<dbReference type="CDD" id="cd09608">
    <property type="entry name" value="M3B_PepF"/>
    <property type="match status" value="1"/>
</dbReference>
<gene>
    <name evidence="9" type="ORF">C7459_11145</name>
</gene>
<evidence type="ECO:0000256" key="6">
    <source>
        <dbReference type="RuleBase" id="RU368091"/>
    </source>
</evidence>
<evidence type="ECO:0000259" key="8">
    <source>
        <dbReference type="Pfam" id="PF08439"/>
    </source>
</evidence>
<feature type="domain" description="Oligopeptidase F N-terminal" evidence="8">
    <location>
        <begin position="115"/>
        <end position="183"/>
    </location>
</feature>
<dbReference type="SUPFAM" id="SSF55486">
    <property type="entry name" value="Metalloproteases ('zincins'), catalytic domain"/>
    <property type="match status" value="1"/>
</dbReference>
<dbReference type="InterPro" id="IPR004438">
    <property type="entry name" value="Peptidase_M3B"/>
</dbReference>
<protein>
    <recommendedName>
        <fullName evidence="6">Oligopeptidase F</fullName>
        <ecNumber evidence="6">3.4.24.-</ecNumber>
    </recommendedName>
</protein>
<keyword evidence="5 6" id="KW-0482">Metalloprotease</keyword>
<dbReference type="InterPro" id="IPR045090">
    <property type="entry name" value="Pept_M3A_M3B"/>
</dbReference>
<evidence type="ECO:0000313" key="9">
    <source>
        <dbReference type="EMBL" id="PWK11252.1"/>
    </source>
</evidence>
<evidence type="ECO:0000256" key="3">
    <source>
        <dbReference type="ARBA" id="ARBA00022801"/>
    </source>
</evidence>
<dbReference type="GO" id="GO:0004222">
    <property type="term" value="F:metalloendopeptidase activity"/>
    <property type="evidence" value="ECO:0007669"/>
    <property type="project" value="UniProtKB-UniRule"/>
</dbReference>
<proteinExistence type="inferred from homology"/>
<keyword evidence="4 6" id="KW-0862">Zinc</keyword>
<organism evidence="9 10">
    <name type="scientific">Tumebacillus permanentifrigoris</name>
    <dbReference type="NCBI Taxonomy" id="378543"/>
    <lineage>
        <taxon>Bacteria</taxon>
        <taxon>Bacillati</taxon>
        <taxon>Bacillota</taxon>
        <taxon>Bacilli</taxon>
        <taxon>Bacillales</taxon>
        <taxon>Alicyclobacillaceae</taxon>
        <taxon>Tumebacillus</taxon>
    </lineage>
</organism>
<comment type="caution">
    <text evidence="9">The sequence shown here is derived from an EMBL/GenBank/DDBJ whole genome shotgun (WGS) entry which is preliminary data.</text>
</comment>
<dbReference type="EMBL" id="QGGL01000011">
    <property type="protein sequence ID" value="PWK11252.1"/>
    <property type="molecule type" value="Genomic_DNA"/>
</dbReference>
<dbReference type="GO" id="GO:0006518">
    <property type="term" value="P:peptide metabolic process"/>
    <property type="evidence" value="ECO:0007669"/>
    <property type="project" value="TreeGrafter"/>
</dbReference>
<dbReference type="Gene3D" id="1.20.140.70">
    <property type="entry name" value="Oligopeptidase f, N-terminal domain"/>
    <property type="match status" value="1"/>
</dbReference>
<dbReference type="Gene3D" id="1.10.287.830">
    <property type="entry name" value="putative peptidase helix hairpin domain like"/>
    <property type="match status" value="1"/>
</dbReference>
<evidence type="ECO:0000313" key="10">
    <source>
        <dbReference type="Proteomes" id="UP000245634"/>
    </source>
</evidence>
<dbReference type="Pfam" id="PF08439">
    <property type="entry name" value="Peptidase_M3_N"/>
    <property type="match status" value="1"/>
</dbReference>
<feature type="domain" description="Peptidase M3A/M3B catalytic" evidence="7">
    <location>
        <begin position="204"/>
        <end position="584"/>
    </location>
</feature>
<evidence type="ECO:0000259" key="7">
    <source>
        <dbReference type="Pfam" id="PF01432"/>
    </source>
</evidence>